<evidence type="ECO:0000256" key="1">
    <source>
        <dbReference type="ARBA" id="ARBA00022679"/>
    </source>
</evidence>
<feature type="region of interest" description="Disordered" evidence="2">
    <location>
        <begin position="89"/>
        <end position="114"/>
    </location>
</feature>
<dbReference type="Proteomes" id="UP000680815">
    <property type="component" value="Unassembled WGS sequence"/>
</dbReference>
<dbReference type="Pfam" id="PF02515">
    <property type="entry name" value="CoA_transf_3"/>
    <property type="match status" value="1"/>
</dbReference>
<organism evidence="3 4">
    <name type="scientific">Roseomonas nitratireducens</name>
    <dbReference type="NCBI Taxonomy" id="2820810"/>
    <lineage>
        <taxon>Bacteria</taxon>
        <taxon>Pseudomonadati</taxon>
        <taxon>Pseudomonadota</taxon>
        <taxon>Alphaproteobacteria</taxon>
        <taxon>Acetobacterales</taxon>
        <taxon>Roseomonadaceae</taxon>
        <taxon>Roseomonas</taxon>
    </lineage>
</organism>
<evidence type="ECO:0000256" key="2">
    <source>
        <dbReference type="SAM" id="MobiDB-lite"/>
    </source>
</evidence>
<dbReference type="PANTHER" id="PTHR48207:SF4">
    <property type="entry name" value="BLL6097 PROTEIN"/>
    <property type="match status" value="1"/>
</dbReference>
<evidence type="ECO:0000313" key="4">
    <source>
        <dbReference type="Proteomes" id="UP000680815"/>
    </source>
</evidence>
<proteinExistence type="predicted"/>
<dbReference type="EMBL" id="JAGIYZ010000002">
    <property type="protein sequence ID" value="MBP0463049.1"/>
    <property type="molecule type" value="Genomic_DNA"/>
</dbReference>
<feature type="region of interest" description="Disordered" evidence="2">
    <location>
        <begin position="456"/>
        <end position="485"/>
    </location>
</feature>
<protein>
    <submittedName>
        <fullName evidence="3">CoA transferase</fullName>
    </submittedName>
</protein>
<dbReference type="Gene3D" id="3.40.50.10540">
    <property type="entry name" value="Crotonobetainyl-coa:carnitine coa-transferase, domain 1"/>
    <property type="match status" value="1"/>
</dbReference>
<dbReference type="InterPro" id="IPR044855">
    <property type="entry name" value="CoA-Trfase_III_dom3_sf"/>
</dbReference>
<dbReference type="InterPro" id="IPR003673">
    <property type="entry name" value="CoA-Trfase_fam_III"/>
</dbReference>
<feature type="compositionally biased region" description="Basic residues" evidence="2">
    <location>
        <begin position="59"/>
        <end position="72"/>
    </location>
</feature>
<sequence length="516" mass="54683">MAGTLRAGPGDAVPLLRARLQRPPHPLRRGLCARRGRLSGAGREWRRDDAVPAGSRAAPRARRAHPRLRRAHAAAPVLRAEGRAVRRRAGCGGPSHLVGRGRDRRHGAAADGEGRAVSGPLDGVRVLDLSAVVVGPICTHVLCEHGAEVIKVEAPTGDLLRHLAGKGRSAGMNGKFLNFNRGKRSLAIDLKKPAGIAALRRVAETVDVFVTNIRPDAQARLGVDADALRAIAPRLIHCSITGFGSGGPYAGRPAYDTVIQGAAGVAGAFAASTGEPRYTPFLVADHTVGLIAAQMIGFALFRRERTGKGEAIEVPMFENMAAYIMQEHLGAHSFRPPLGPPGDHRVLSPDGKPLPTKDGYICISANTDAQAHAFFEAIGRPELKTDPRFATIAQRVQHTKEYFHIRATSLGGRTTAEWLEILDRMDVPASPYNTLGSLVEDPHLVAVGMVREEEHPTEGPTWAIGAPNRFSGGDAPPRPPAPRLGADGAAVLAEAGLDAAEIDALRRDGVLVEGGP</sequence>
<name>A0ABS4AP89_9PROT</name>
<dbReference type="GO" id="GO:0016740">
    <property type="term" value="F:transferase activity"/>
    <property type="evidence" value="ECO:0007669"/>
    <property type="project" value="UniProtKB-KW"/>
</dbReference>
<comment type="caution">
    <text evidence="3">The sequence shown here is derived from an EMBL/GenBank/DDBJ whole genome shotgun (WGS) entry which is preliminary data.</text>
</comment>
<dbReference type="InterPro" id="IPR050483">
    <property type="entry name" value="CoA-transferase_III_domain"/>
</dbReference>
<keyword evidence="4" id="KW-1185">Reference proteome</keyword>
<feature type="region of interest" description="Disordered" evidence="2">
    <location>
        <begin position="42"/>
        <end position="72"/>
    </location>
</feature>
<reference evidence="3 4" key="1">
    <citation type="submission" date="2021-03" db="EMBL/GenBank/DDBJ databases">
        <authorList>
            <person name="So Y."/>
        </authorList>
    </citation>
    <scope>NUCLEOTIDE SEQUENCE [LARGE SCALE GENOMIC DNA]</scope>
    <source>
        <strain evidence="3 4">PWR1</strain>
    </source>
</reference>
<dbReference type="PANTHER" id="PTHR48207">
    <property type="entry name" value="SUCCINATE--HYDROXYMETHYLGLUTARATE COA-TRANSFERASE"/>
    <property type="match status" value="1"/>
</dbReference>
<dbReference type="SUPFAM" id="SSF89796">
    <property type="entry name" value="CoA-transferase family III (CaiB/BaiF)"/>
    <property type="match status" value="1"/>
</dbReference>
<dbReference type="InterPro" id="IPR023606">
    <property type="entry name" value="CoA-Trfase_III_dom_1_sf"/>
</dbReference>
<dbReference type="Gene3D" id="3.30.1540.10">
    <property type="entry name" value="formyl-coa transferase, domain 3"/>
    <property type="match status" value="1"/>
</dbReference>
<accession>A0ABS4AP89</accession>
<gene>
    <name evidence="3" type="ORF">J5Y09_03930</name>
</gene>
<evidence type="ECO:0000313" key="3">
    <source>
        <dbReference type="EMBL" id="MBP0463049.1"/>
    </source>
</evidence>
<keyword evidence="1 3" id="KW-0808">Transferase</keyword>